<sequence>MAIGLASWPWERMGNYKYALYLPLVWEVYQTSIPLRQNVCVHILAVTFLRVVVYGLWQAASRFLPLVDGLHIRPQGFSYRQIDREYHCDNPHLLQALLLYAGHKWVGLFECMPFWSTRGLVLVLLLHVGPAEMLYYFIHRALHTSYFFENYHKLHHESVTPEPSTAGVSSFLEQIWISAIMGIVVIGSTVIGGASVFNLYAYVLFFDCLRCYGHSGIEIVPVSIFKFFPLLRYFLYTPSYHALHHECQDCNFCLFMPFYDYFGNTVNPRTQDFHAESRDKSTGRVPDFVFLLHAVDFTSALHSLFVFRTFASRPYASSIFLIPFLPIVVLIASGMLIWGTAFRYWNYYIRTYHIQVWLVPRFGFMYFLPFARDNINSLIEKAILDADKTGVKVFGLAALNKNEALNKGGSLFVAKHPNLRVRVCHGNTLTAAVILKEIPIHVKEVFLTGATSKLGRAIALYLCRKGIRVLMLTESRKRFEAIFAEAPSNVRNNLVHVTKHQAGKNCKTWILGKWLTYWEQMFAPSGTHFHQFVVPPVVPFRRDCTYGKLAAMRLPDDVRGLPCCEYALDRNVVHACHAGGLVHLLEGWTHHEVGALDVDRIDVVWNAALKHGLLPV</sequence>
<feature type="transmembrane region" description="Helical" evidence="6">
    <location>
        <begin position="288"/>
        <end position="307"/>
    </location>
</feature>
<evidence type="ECO:0000256" key="5">
    <source>
        <dbReference type="ARBA" id="ARBA00023136"/>
    </source>
</evidence>
<feature type="domain" description="Very-long-chain aldehyde decarbonylase CER1-like C-terminal" evidence="8">
    <location>
        <begin position="445"/>
        <end position="615"/>
    </location>
</feature>
<gene>
    <name evidence="9" type="ORF">KP509_32G049600</name>
</gene>
<dbReference type="Proteomes" id="UP000825935">
    <property type="component" value="Chromosome 32"/>
</dbReference>
<dbReference type="GO" id="GO:0016020">
    <property type="term" value="C:membrane"/>
    <property type="evidence" value="ECO:0007669"/>
    <property type="project" value="UniProtKB-SubCell"/>
</dbReference>
<proteinExistence type="inferred from homology"/>
<comment type="similarity">
    <text evidence="2">Belongs to the sterol desaturase family.</text>
</comment>
<keyword evidence="5 6" id="KW-0472">Membrane</keyword>
<evidence type="ECO:0000256" key="2">
    <source>
        <dbReference type="ARBA" id="ARBA00009324"/>
    </source>
</evidence>
<dbReference type="SUPFAM" id="SSF51735">
    <property type="entry name" value="NAD(P)-binding Rossmann-fold domains"/>
    <property type="match status" value="1"/>
</dbReference>
<dbReference type="GO" id="GO:0008610">
    <property type="term" value="P:lipid biosynthetic process"/>
    <property type="evidence" value="ECO:0007669"/>
    <property type="project" value="InterPro"/>
</dbReference>
<dbReference type="Pfam" id="PF12076">
    <property type="entry name" value="CER1-like_C"/>
    <property type="match status" value="1"/>
</dbReference>
<dbReference type="GO" id="GO:0005506">
    <property type="term" value="F:iron ion binding"/>
    <property type="evidence" value="ECO:0007669"/>
    <property type="project" value="InterPro"/>
</dbReference>
<evidence type="ECO:0000259" key="8">
    <source>
        <dbReference type="Pfam" id="PF12076"/>
    </source>
</evidence>
<dbReference type="EMBL" id="CM035437">
    <property type="protein sequence ID" value="KAH7287315.1"/>
    <property type="molecule type" value="Genomic_DNA"/>
</dbReference>
<accession>A0A8T2QTR2</accession>
<evidence type="ECO:0000256" key="6">
    <source>
        <dbReference type="SAM" id="Phobius"/>
    </source>
</evidence>
<dbReference type="Pfam" id="PF04116">
    <property type="entry name" value="FA_hydroxylase"/>
    <property type="match status" value="1"/>
</dbReference>
<feature type="transmembrane region" description="Helical" evidence="6">
    <location>
        <begin position="119"/>
        <end position="138"/>
    </location>
</feature>
<reference evidence="9" key="1">
    <citation type="submission" date="2021-08" db="EMBL/GenBank/DDBJ databases">
        <title>WGS assembly of Ceratopteris richardii.</title>
        <authorList>
            <person name="Marchant D.B."/>
            <person name="Chen G."/>
            <person name="Jenkins J."/>
            <person name="Shu S."/>
            <person name="Leebens-Mack J."/>
            <person name="Grimwood J."/>
            <person name="Schmutz J."/>
            <person name="Soltis P."/>
            <person name="Soltis D."/>
            <person name="Chen Z.-H."/>
        </authorList>
    </citation>
    <scope>NUCLEOTIDE SEQUENCE</scope>
    <source>
        <strain evidence="9">Whitten #5841</strain>
        <tissue evidence="9">Leaf</tissue>
    </source>
</reference>
<dbReference type="EMBL" id="CM035437">
    <property type="protein sequence ID" value="KAH7287316.1"/>
    <property type="molecule type" value="Genomic_DNA"/>
</dbReference>
<organism evidence="9 10">
    <name type="scientific">Ceratopteris richardii</name>
    <name type="common">Triangle waterfern</name>
    <dbReference type="NCBI Taxonomy" id="49495"/>
    <lineage>
        <taxon>Eukaryota</taxon>
        <taxon>Viridiplantae</taxon>
        <taxon>Streptophyta</taxon>
        <taxon>Embryophyta</taxon>
        <taxon>Tracheophyta</taxon>
        <taxon>Polypodiopsida</taxon>
        <taxon>Polypodiidae</taxon>
        <taxon>Polypodiales</taxon>
        <taxon>Pteridineae</taxon>
        <taxon>Pteridaceae</taxon>
        <taxon>Parkerioideae</taxon>
        <taxon>Ceratopteris</taxon>
    </lineage>
</organism>
<dbReference type="Gene3D" id="3.40.50.720">
    <property type="entry name" value="NAD(P)-binding Rossmann-like Domain"/>
    <property type="match status" value="1"/>
</dbReference>
<dbReference type="InterPro" id="IPR050307">
    <property type="entry name" value="Sterol_Desaturase_Related"/>
</dbReference>
<comment type="caution">
    <text evidence="9">The sequence shown here is derived from an EMBL/GenBank/DDBJ whole genome shotgun (WGS) entry which is preliminary data.</text>
</comment>
<evidence type="ECO:0000256" key="1">
    <source>
        <dbReference type="ARBA" id="ARBA00004141"/>
    </source>
</evidence>
<dbReference type="EMBL" id="CM035437">
    <property type="protein sequence ID" value="KAH7287318.1"/>
    <property type="molecule type" value="Genomic_DNA"/>
</dbReference>
<protein>
    <submittedName>
        <fullName evidence="9">Uncharacterized protein</fullName>
    </submittedName>
</protein>
<dbReference type="PANTHER" id="PTHR11863">
    <property type="entry name" value="STEROL DESATURASE"/>
    <property type="match status" value="1"/>
</dbReference>
<dbReference type="InterPro" id="IPR021940">
    <property type="entry name" value="CER1-like_C"/>
</dbReference>
<feature type="transmembrane region" description="Helical" evidence="6">
    <location>
        <begin position="217"/>
        <end position="235"/>
    </location>
</feature>
<keyword evidence="3 6" id="KW-0812">Transmembrane</keyword>
<dbReference type="AlphaFoldDB" id="A0A8T2QTR2"/>
<evidence type="ECO:0000259" key="7">
    <source>
        <dbReference type="Pfam" id="PF04116"/>
    </source>
</evidence>
<evidence type="ECO:0000313" key="9">
    <source>
        <dbReference type="EMBL" id="KAH7287316.1"/>
    </source>
</evidence>
<dbReference type="InterPro" id="IPR036291">
    <property type="entry name" value="NAD(P)-bd_dom_sf"/>
</dbReference>
<keyword evidence="10" id="KW-1185">Reference proteome</keyword>
<dbReference type="OrthoDB" id="408954at2759"/>
<name>A0A8T2QTR2_CERRI</name>
<comment type="subcellular location">
    <subcellularLocation>
        <location evidence="1">Membrane</location>
        <topology evidence="1">Multi-pass membrane protein</topology>
    </subcellularLocation>
</comment>
<evidence type="ECO:0000256" key="4">
    <source>
        <dbReference type="ARBA" id="ARBA00022989"/>
    </source>
</evidence>
<dbReference type="InterPro" id="IPR006694">
    <property type="entry name" value="Fatty_acid_hydroxylase"/>
</dbReference>
<feature type="transmembrane region" description="Helical" evidence="6">
    <location>
        <begin position="319"/>
        <end position="340"/>
    </location>
</feature>
<dbReference type="GO" id="GO:0016491">
    <property type="term" value="F:oxidoreductase activity"/>
    <property type="evidence" value="ECO:0007669"/>
    <property type="project" value="InterPro"/>
</dbReference>
<feature type="transmembrane region" description="Helical" evidence="6">
    <location>
        <begin position="175"/>
        <end position="205"/>
    </location>
</feature>
<keyword evidence="4 6" id="KW-1133">Transmembrane helix</keyword>
<evidence type="ECO:0000313" key="10">
    <source>
        <dbReference type="Proteomes" id="UP000825935"/>
    </source>
</evidence>
<feature type="domain" description="Fatty acid hydroxylase" evidence="7">
    <location>
        <begin position="126"/>
        <end position="265"/>
    </location>
</feature>
<dbReference type="OMA" id="PAQNCKT"/>
<evidence type="ECO:0000256" key="3">
    <source>
        <dbReference type="ARBA" id="ARBA00022692"/>
    </source>
</evidence>